<dbReference type="Gene3D" id="3.30.70.1450">
    <property type="entry name" value="Regulator of K+ conductance, C-terminal domain"/>
    <property type="match status" value="2"/>
</dbReference>
<evidence type="ECO:0000256" key="7">
    <source>
        <dbReference type="SAM" id="Phobius"/>
    </source>
</evidence>
<accession>A0A845AWS7</accession>
<evidence type="ECO:0000259" key="8">
    <source>
        <dbReference type="PROSITE" id="PS51202"/>
    </source>
</evidence>
<dbReference type="PANTHER" id="PTHR43652">
    <property type="entry name" value="BASIC AMINO ACID ANTIPORTER YFCC-RELATED"/>
    <property type="match status" value="1"/>
</dbReference>
<dbReference type="GO" id="GO:0006813">
    <property type="term" value="P:potassium ion transport"/>
    <property type="evidence" value="ECO:0007669"/>
    <property type="project" value="InterPro"/>
</dbReference>
<dbReference type="RefSeq" id="WP_160755641.1">
    <property type="nucleotide sequence ID" value="NZ_WTYL01000002.1"/>
</dbReference>
<feature type="transmembrane region" description="Helical" evidence="7">
    <location>
        <begin position="147"/>
        <end position="166"/>
    </location>
</feature>
<keyword evidence="4" id="KW-0677">Repeat</keyword>
<comment type="caution">
    <text evidence="9">The sequence shown here is derived from an EMBL/GenBank/DDBJ whole genome shotgun (WGS) entry which is preliminary data.</text>
</comment>
<evidence type="ECO:0000313" key="10">
    <source>
        <dbReference type="Proteomes" id="UP000431922"/>
    </source>
</evidence>
<feature type="transmembrane region" description="Helical" evidence="7">
    <location>
        <begin position="536"/>
        <end position="554"/>
    </location>
</feature>
<keyword evidence="5 7" id="KW-1133">Transmembrane helix</keyword>
<dbReference type="EMBL" id="WTYL01000002">
    <property type="protein sequence ID" value="MXP43983.1"/>
    <property type="molecule type" value="Genomic_DNA"/>
</dbReference>
<feature type="transmembrane region" description="Helical" evidence="7">
    <location>
        <begin position="508"/>
        <end position="529"/>
    </location>
</feature>
<protein>
    <submittedName>
        <fullName evidence="9">SLC13 family permease</fullName>
    </submittedName>
</protein>
<evidence type="ECO:0000313" key="9">
    <source>
        <dbReference type="EMBL" id="MXP43983.1"/>
    </source>
</evidence>
<evidence type="ECO:0000256" key="2">
    <source>
        <dbReference type="ARBA" id="ARBA00022448"/>
    </source>
</evidence>
<dbReference type="PROSITE" id="PS51202">
    <property type="entry name" value="RCK_C"/>
    <property type="match status" value="2"/>
</dbReference>
<dbReference type="GO" id="GO:0008324">
    <property type="term" value="F:monoatomic cation transmembrane transporter activity"/>
    <property type="evidence" value="ECO:0007669"/>
    <property type="project" value="InterPro"/>
</dbReference>
<comment type="subcellular location">
    <subcellularLocation>
        <location evidence="1">Membrane</location>
        <topology evidence="1">Multi-pass membrane protein</topology>
    </subcellularLocation>
</comment>
<organism evidence="9 10">
    <name type="scientific">Allopontixanthobacter sediminis</name>
    <dbReference type="NCBI Taxonomy" id="1689985"/>
    <lineage>
        <taxon>Bacteria</taxon>
        <taxon>Pseudomonadati</taxon>
        <taxon>Pseudomonadota</taxon>
        <taxon>Alphaproteobacteria</taxon>
        <taxon>Sphingomonadales</taxon>
        <taxon>Erythrobacteraceae</taxon>
        <taxon>Allopontixanthobacter</taxon>
    </lineage>
</organism>
<gene>
    <name evidence="9" type="ORF">GRI65_05890</name>
</gene>
<feature type="transmembrane region" description="Helical" evidence="7">
    <location>
        <begin position="451"/>
        <end position="469"/>
    </location>
</feature>
<reference evidence="9 10" key="1">
    <citation type="submission" date="2019-12" db="EMBL/GenBank/DDBJ databases">
        <title>Genomic-based taxomic classification of the family Erythrobacteraceae.</title>
        <authorList>
            <person name="Xu L."/>
        </authorList>
    </citation>
    <scope>NUCLEOTIDE SEQUENCE [LARGE SCALE GENOMIC DNA]</scope>
    <source>
        <strain evidence="9 10">KCTC 42453</strain>
    </source>
</reference>
<dbReference type="PROSITE" id="PS01271">
    <property type="entry name" value="NA_SULFATE"/>
    <property type="match status" value="1"/>
</dbReference>
<evidence type="ECO:0000256" key="5">
    <source>
        <dbReference type="ARBA" id="ARBA00022989"/>
    </source>
</evidence>
<dbReference type="GO" id="GO:0005886">
    <property type="term" value="C:plasma membrane"/>
    <property type="evidence" value="ECO:0007669"/>
    <property type="project" value="TreeGrafter"/>
</dbReference>
<dbReference type="PANTHER" id="PTHR43652:SF2">
    <property type="entry name" value="BASIC AMINO ACID ANTIPORTER YFCC-RELATED"/>
    <property type="match status" value="1"/>
</dbReference>
<dbReference type="SUPFAM" id="SSF116726">
    <property type="entry name" value="TrkA C-terminal domain-like"/>
    <property type="match status" value="2"/>
</dbReference>
<proteinExistence type="predicted"/>
<feature type="transmembrane region" description="Helical" evidence="7">
    <location>
        <begin position="178"/>
        <end position="200"/>
    </location>
</feature>
<feature type="transmembrane region" description="Helical" evidence="7">
    <location>
        <begin position="95"/>
        <end position="113"/>
    </location>
</feature>
<keyword evidence="3 7" id="KW-0812">Transmembrane</keyword>
<evidence type="ECO:0000256" key="4">
    <source>
        <dbReference type="ARBA" id="ARBA00022737"/>
    </source>
</evidence>
<dbReference type="InterPro" id="IPR051679">
    <property type="entry name" value="DASS-Related_Transporters"/>
</dbReference>
<evidence type="ECO:0000256" key="1">
    <source>
        <dbReference type="ARBA" id="ARBA00004141"/>
    </source>
</evidence>
<feature type="transmembrane region" description="Helical" evidence="7">
    <location>
        <begin position="574"/>
        <end position="594"/>
    </location>
</feature>
<dbReference type="InterPro" id="IPR036721">
    <property type="entry name" value="RCK_C_sf"/>
</dbReference>
<name>A0A845AWS7_9SPHN</name>
<sequence length="596" mass="63058">MFDLIAPFAPMIVGGTLVLLLVAFAFEIRPPEVTALAAVGILLLLGIISTDDLLGAMGNSAPLTIAAMFIISASVVRTGALEAFAGQVTRVAKRAPIAAAAMLLAAVAVMSAFTNNTPLVMIMIPIGITLAKQLGETSSKILMPISFAAILGGTCTLIGTSTNILVDGVAQKQGLAAFTIFEMAPVGIIVAIVGVGYLALTRRFLPDRDVMSAFLPVNQNKRYAMSVYVTATSPYVGQKPEDVAIFKSGNRRFVDLVRNDVPINRTAEDRVIKPGDVVILNSDEADVMTIRERGRLALAVADDDGTIPVSSHKSVIAEVLLLPDARCIGQSLNQLEMTKRYGVSPIALHRRGENLKERYERSPLRVGDTLLVEGSPADLMRLVEGENLLNVSEPKSRGFKTQKAPIAIAVIMSVIVAAAFDIMPITGLAVLGMAVVLVTRCIEPDEAFASVDWRIIGLIIAMLAIGTALENAGLVEMLVSAATPMLSSFPPIVALAAIYLLSLLLTELVTNNAVAIVVTPIAIQLAIALGADPRPFVIAVMFAASASFLTPIGYQTNTLVYGAGGYQFLDFARYGLPLTVVVAITSITAIPLIWPL</sequence>
<evidence type="ECO:0000256" key="6">
    <source>
        <dbReference type="ARBA" id="ARBA00023136"/>
    </source>
</evidence>
<feature type="transmembrane region" description="Helical" evidence="7">
    <location>
        <begin position="6"/>
        <end position="26"/>
    </location>
</feature>
<keyword evidence="10" id="KW-1185">Reference proteome</keyword>
<feature type="transmembrane region" description="Helical" evidence="7">
    <location>
        <begin position="61"/>
        <end position="83"/>
    </location>
</feature>
<feature type="transmembrane region" description="Helical" evidence="7">
    <location>
        <begin position="406"/>
        <end position="439"/>
    </location>
</feature>
<dbReference type="InterPro" id="IPR006037">
    <property type="entry name" value="RCK_C"/>
</dbReference>
<dbReference type="OrthoDB" id="9809303at2"/>
<feature type="transmembrane region" description="Helical" evidence="7">
    <location>
        <begin position="481"/>
        <end position="502"/>
    </location>
</feature>
<feature type="domain" description="RCK C-terminal" evidence="8">
    <location>
        <begin position="304"/>
        <end position="388"/>
    </location>
</feature>
<dbReference type="AlphaFoldDB" id="A0A845AWS7"/>
<evidence type="ECO:0000256" key="3">
    <source>
        <dbReference type="ARBA" id="ARBA00022692"/>
    </source>
</evidence>
<dbReference type="InterPro" id="IPR031312">
    <property type="entry name" value="Na/sul_symport_CS"/>
</dbReference>
<dbReference type="InterPro" id="IPR004680">
    <property type="entry name" value="Cit_transptr-like_dom"/>
</dbReference>
<keyword evidence="6 7" id="KW-0472">Membrane</keyword>
<dbReference type="Proteomes" id="UP000431922">
    <property type="component" value="Unassembled WGS sequence"/>
</dbReference>
<dbReference type="Pfam" id="PF02080">
    <property type="entry name" value="TrkA_C"/>
    <property type="match status" value="1"/>
</dbReference>
<feature type="domain" description="RCK C-terminal" evidence="8">
    <location>
        <begin position="212"/>
        <end position="296"/>
    </location>
</feature>
<dbReference type="Pfam" id="PF03600">
    <property type="entry name" value="CitMHS"/>
    <property type="match status" value="1"/>
</dbReference>
<feature type="transmembrane region" description="Helical" evidence="7">
    <location>
        <begin position="33"/>
        <end position="49"/>
    </location>
</feature>
<keyword evidence="2" id="KW-0813">Transport</keyword>